<dbReference type="AlphaFoldDB" id="A0A6B0GMY9"/>
<dbReference type="OrthoDB" id="7442at2157"/>
<gene>
    <name evidence="4" type="ORF">GQS65_10945</name>
</gene>
<evidence type="ECO:0000256" key="2">
    <source>
        <dbReference type="ARBA" id="ARBA00023002"/>
    </source>
</evidence>
<dbReference type="InterPro" id="IPR002347">
    <property type="entry name" value="SDR_fam"/>
</dbReference>
<dbReference type="Gene3D" id="3.40.50.720">
    <property type="entry name" value="NAD(P)-binding Rossmann-like Domain"/>
    <property type="match status" value="1"/>
</dbReference>
<feature type="region of interest" description="Disordered" evidence="3">
    <location>
        <begin position="200"/>
        <end position="221"/>
    </location>
</feature>
<organism evidence="4 5">
    <name type="scientific">Halomarina oriensis</name>
    <dbReference type="NCBI Taxonomy" id="671145"/>
    <lineage>
        <taxon>Archaea</taxon>
        <taxon>Methanobacteriati</taxon>
        <taxon>Methanobacteriota</taxon>
        <taxon>Stenosarchaea group</taxon>
        <taxon>Halobacteria</taxon>
        <taxon>Halobacteriales</taxon>
        <taxon>Natronomonadaceae</taxon>
        <taxon>Halomarina</taxon>
    </lineage>
</organism>
<dbReference type="PRINTS" id="PR00080">
    <property type="entry name" value="SDRFAMILY"/>
</dbReference>
<dbReference type="PRINTS" id="PR00081">
    <property type="entry name" value="GDHRDH"/>
</dbReference>
<evidence type="ECO:0000256" key="3">
    <source>
        <dbReference type="SAM" id="MobiDB-lite"/>
    </source>
</evidence>
<accession>A0A6B0GMY9</accession>
<dbReference type="InterPro" id="IPR036291">
    <property type="entry name" value="NAD(P)-bd_dom_sf"/>
</dbReference>
<dbReference type="RefSeq" id="WP_158204692.1">
    <property type="nucleotide sequence ID" value="NZ_WSZK01000016.1"/>
</dbReference>
<name>A0A6B0GMY9_9EURY</name>
<proteinExistence type="inferred from homology"/>
<keyword evidence="2 4" id="KW-0560">Oxidoreductase</keyword>
<evidence type="ECO:0000313" key="5">
    <source>
        <dbReference type="Proteomes" id="UP000451471"/>
    </source>
</evidence>
<evidence type="ECO:0000256" key="1">
    <source>
        <dbReference type="ARBA" id="ARBA00006484"/>
    </source>
</evidence>
<dbReference type="FunFam" id="3.40.50.720:FF:000084">
    <property type="entry name" value="Short-chain dehydrogenase reductase"/>
    <property type="match status" value="1"/>
</dbReference>
<dbReference type="SUPFAM" id="SSF51735">
    <property type="entry name" value="NAD(P)-binding Rossmann-fold domains"/>
    <property type="match status" value="1"/>
</dbReference>
<dbReference type="PANTHER" id="PTHR42760">
    <property type="entry name" value="SHORT-CHAIN DEHYDROGENASES/REDUCTASES FAMILY MEMBER"/>
    <property type="match status" value="1"/>
</dbReference>
<sequence length="287" mass="29879">MNHQKLPLADDTAIVTGASSGIGRAIAERFAEAGANQIICSRSREEIEAVAADLASVGPGGIRGVACDVTEADEVRALVHTAVDTFGGVDVVVPNAGGMIDDDNLHRIDETTFEANLDVNLTGQFRLVKAALPAMVDGGGGAVVFMGTVNALTGIGLTGYSAAKGGILSLSRLLAVQYGRHGVRSNVVSPGTIETGAREAEMGASEGRHGNETDEGDRSAREEWLDQYPLGRFGRPEEVAEATLFLASERSSFVTGANLVVDGGLTAGLDQGLQTRVYDVDDPPTRE</sequence>
<comment type="similarity">
    <text evidence="1">Belongs to the short-chain dehydrogenases/reductases (SDR) family.</text>
</comment>
<dbReference type="NCBIfam" id="NF005559">
    <property type="entry name" value="PRK07231.1"/>
    <property type="match status" value="1"/>
</dbReference>
<dbReference type="EC" id="1.1.1.47" evidence="4"/>
<reference evidence="4 5" key="1">
    <citation type="submission" date="2019-12" db="EMBL/GenBank/DDBJ databases">
        <title>Halocatena pleomorpha gen. nov. sp. nov., an extremely halophilic archaeon of family Halobacteriaceae isolated from saltpan soil.</title>
        <authorList>
            <person name="Pal Y."/>
            <person name="Verma A."/>
            <person name="Krishnamurthi S."/>
            <person name="Kumar P."/>
        </authorList>
    </citation>
    <scope>NUCLEOTIDE SEQUENCE [LARGE SCALE GENOMIC DNA]</scope>
    <source>
        <strain evidence="4 5">JCM 16495</strain>
    </source>
</reference>
<protein>
    <submittedName>
        <fullName evidence="4">Glucose 1-dehydrogenase</fullName>
        <ecNumber evidence="4">1.1.1.47</ecNumber>
    </submittedName>
</protein>
<dbReference type="Proteomes" id="UP000451471">
    <property type="component" value="Unassembled WGS sequence"/>
</dbReference>
<dbReference type="Pfam" id="PF13561">
    <property type="entry name" value="adh_short_C2"/>
    <property type="match status" value="1"/>
</dbReference>
<dbReference type="PANTHER" id="PTHR42760:SF115">
    <property type="entry name" value="3-OXOACYL-[ACYL-CARRIER-PROTEIN] REDUCTASE FABG"/>
    <property type="match status" value="1"/>
</dbReference>
<dbReference type="GO" id="GO:0047936">
    <property type="term" value="F:glucose 1-dehydrogenase [NAD(P)+] activity"/>
    <property type="evidence" value="ECO:0007669"/>
    <property type="project" value="UniProtKB-EC"/>
</dbReference>
<keyword evidence="5" id="KW-1185">Reference proteome</keyword>
<comment type="caution">
    <text evidence="4">The sequence shown here is derived from an EMBL/GenBank/DDBJ whole genome shotgun (WGS) entry which is preliminary data.</text>
</comment>
<dbReference type="EMBL" id="WSZK01000016">
    <property type="protein sequence ID" value="MWG34997.1"/>
    <property type="molecule type" value="Genomic_DNA"/>
</dbReference>
<evidence type="ECO:0000313" key="4">
    <source>
        <dbReference type="EMBL" id="MWG34997.1"/>
    </source>
</evidence>